<evidence type="ECO:0000259" key="2">
    <source>
        <dbReference type="Pfam" id="PF01433"/>
    </source>
</evidence>
<dbReference type="STRING" id="1224947.SAMN05216480_1048"/>
<dbReference type="EMBL" id="FPBK01000004">
    <property type="protein sequence ID" value="SFU45182.1"/>
    <property type="molecule type" value="Genomic_DNA"/>
</dbReference>
<feature type="chain" id="PRO_5011482543" description="Peptidase M1 membrane alanine aminopeptidase domain-containing protein" evidence="1">
    <location>
        <begin position="21"/>
        <end position="622"/>
    </location>
</feature>
<organism evidence="3 4">
    <name type="scientific">Pustulibacterium marinum</name>
    <dbReference type="NCBI Taxonomy" id="1224947"/>
    <lineage>
        <taxon>Bacteria</taxon>
        <taxon>Pseudomonadati</taxon>
        <taxon>Bacteroidota</taxon>
        <taxon>Flavobacteriia</taxon>
        <taxon>Flavobacteriales</taxon>
        <taxon>Flavobacteriaceae</taxon>
        <taxon>Pustulibacterium</taxon>
    </lineage>
</organism>
<dbReference type="GO" id="GO:0008237">
    <property type="term" value="F:metallopeptidase activity"/>
    <property type="evidence" value="ECO:0007669"/>
    <property type="project" value="InterPro"/>
</dbReference>
<dbReference type="GO" id="GO:0008270">
    <property type="term" value="F:zinc ion binding"/>
    <property type="evidence" value="ECO:0007669"/>
    <property type="project" value="InterPro"/>
</dbReference>
<dbReference type="Proteomes" id="UP000199138">
    <property type="component" value="Unassembled WGS sequence"/>
</dbReference>
<protein>
    <recommendedName>
        <fullName evidence="2">Peptidase M1 membrane alanine aminopeptidase domain-containing protein</fullName>
    </recommendedName>
</protein>
<keyword evidence="1" id="KW-0732">Signal</keyword>
<feature type="domain" description="Peptidase M1 membrane alanine aminopeptidase" evidence="2">
    <location>
        <begin position="376"/>
        <end position="528"/>
    </location>
</feature>
<dbReference type="InterPro" id="IPR014782">
    <property type="entry name" value="Peptidase_M1_dom"/>
</dbReference>
<sequence>MFQKYLSVALICIGFSLSSAQELYIPRDVKQAYQNNTRSKTGAPGSAYWQNKGVYDMQLTLDPPNRTVHGTETITYTNNSKDTLSFLNFKLYLNNHKPGAARQGIASEDYLTSGMHIDSYTENGTEQEWKANSSTNKQMHLLKPLMPNASVELKINWHFDMSVQSGREGAIDSTTFFLAYFYPRVAVYDDYRGWDTMTFTGAQEFYNDFNDYSFSVTVPKDYIVWATGDLQNTEEVLMPKYAEKLKKSMTSDEVMEIAHQEELTAKKVTAQNETNTWKWKTENITDVAIAVSDHYNWDAGSVVVDNKTGRRASVQAAYDEKSKDFQEMVTYGKDALAWFSNNYPGVPYPFSKSTIVRGFADMEYPMMVNDSSFPTAEFTRFVVEHEIAHTYFPFYMGINETRWGFMDEGWATALEYLIGIHDLGKEKATENFKRFRVQRWASDANMEEDMPIITPSNILSGTAMGVNEYGKAAIGYLAMKDYLGDEVFSKTLKGYMERWNGKHPMPWDFFYSFNDLTGKNMNWFWDSWYFSNHYIDIAVTKVEAKKKKVTVTLENVGGMPAPVTLVVKHTDGTTTEFHQTPAIWESNLKKATIELDVKDVAEITLEHEIFMDADTTNDTFKL</sequence>
<feature type="signal peptide" evidence="1">
    <location>
        <begin position="1"/>
        <end position="20"/>
    </location>
</feature>
<reference evidence="3 4" key="1">
    <citation type="submission" date="2016-10" db="EMBL/GenBank/DDBJ databases">
        <authorList>
            <person name="de Groot N.N."/>
        </authorList>
    </citation>
    <scope>NUCLEOTIDE SEQUENCE [LARGE SCALE GENOMIC DNA]</scope>
    <source>
        <strain evidence="3 4">CGMCC 1.12333</strain>
    </source>
</reference>
<dbReference type="Pfam" id="PF01433">
    <property type="entry name" value="Peptidase_M1"/>
    <property type="match status" value="1"/>
</dbReference>
<dbReference type="OrthoDB" id="9814383at2"/>
<accession>A0A1I7G9T8</accession>
<dbReference type="CDD" id="cd09604">
    <property type="entry name" value="M1_APN_like"/>
    <property type="match status" value="1"/>
</dbReference>
<dbReference type="InterPro" id="IPR027268">
    <property type="entry name" value="Peptidase_M4/M1_CTD_sf"/>
</dbReference>
<dbReference type="Gene3D" id="1.10.390.10">
    <property type="entry name" value="Neutral Protease Domain 2"/>
    <property type="match status" value="1"/>
</dbReference>
<evidence type="ECO:0000313" key="3">
    <source>
        <dbReference type="EMBL" id="SFU45182.1"/>
    </source>
</evidence>
<dbReference type="AlphaFoldDB" id="A0A1I7G9T8"/>
<dbReference type="SUPFAM" id="SSF55486">
    <property type="entry name" value="Metalloproteases ('zincins'), catalytic domain"/>
    <property type="match status" value="1"/>
</dbReference>
<gene>
    <name evidence="3" type="ORF">SAMN05216480_1048</name>
</gene>
<keyword evidence="4" id="KW-1185">Reference proteome</keyword>
<evidence type="ECO:0000313" key="4">
    <source>
        <dbReference type="Proteomes" id="UP000199138"/>
    </source>
</evidence>
<dbReference type="RefSeq" id="WP_093024481.1">
    <property type="nucleotide sequence ID" value="NZ_FPBK01000004.1"/>
</dbReference>
<name>A0A1I7G9T8_9FLAO</name>
<proteinExistence type="predicted"/>
<evidence type="ECO:0000256" key="1">
    <source>
        <dbReference type="SAM" id="SignalP"/>
    </source>
</evidence>